<comment type="caution">
    <text evidence="3">The sequence shown here is derived from an EMBL/GenBank/DDBJ whole genome shotgun (WGS) entry which is preliminary data.</text>
</comment>
<dbReference type="Proteomes" id="UP000471640">
    <property type="component" value="Unassembled WGS sequence"/>
</dbReference>
<evidence type="ECO:0000313" key="4">
    <source>
        <dbReference type="Proteomes" id="UP000471640"/>
    </source>
</evidence>
<dbReference type="Pfam" id="PF03993">
    <property type="entry name" value="DUF349"/>
    <property type="match status" value="3"/>
</dbReference>
<feature type="coiled-coil region" evidence="1">
    <location>
        <begin position="766"/>
        <end position="793"/>
    </location>
</feature>
<sequence length="959" mass="108709">MLFKRLFQRRKRTSDNAEASIQPKAPGRLQDKGLRRSASEQHADSVTPASEVEALSQALKQAPDESARETLSERLVAALCKEIAPEPSAEAFQDMLAAVQAPQALEQVARQAPSPRARGAAIARILNPKVLADCAVEDRLAANRSLAVERLTAKEPLEDVQHRIGKRDKTVYRIAREKLRLIAEQEERPRLIRAQCEDILAKLERLGRLGNWSQDRALLDHLQRQWTEIADDVDPEWLARLAAERDRFLHAYDEHCRENSAQIAEQTAMEAAREQAEALLDELQALVDHGESETIEVERIAAAWEKLPGHASKEGSALHKRYDRCMQALSASRQARADQQQQGERLAKLLATLERLSADSRTLDYKRATSVLQEGRTLAIALPDQAQASAFIGLADRLESRLQRQHKQAEQKLKDFPKRLQELEAHLAAGELKKADPIYQSLQAALELMHTSGIRKSEETKLSSQLRALAPRLRELQNWRRWGADQHREALCADMEALIEKDSPLEALAETLRALQANWKNLDKTGSPASQALWDRFHQASETVYARCRPYMESQAAEREANRAAREQVCEQLEAFLSKVDWERVDWKKIMRAEREMRQTWASIGQTEGRHRKQLERRFYQSLHQLDQRLDAERKRNQTHKRGLVERVQALVDLPDLDAAIEQTKAIQREWHTTVPARQKDENKLWQRFRAACDAVFERRAALQQAHVSGLQQNLEAREALCREAIELASRTQDPKQLAVAQRELAERWRAAESLPVPRQAAGKLAQSWQKSCAELEARRRNAEEQARAASFDLLKQQAQLCERIEQMLLNDASDLTPTAAIEEAWSQLPTQEDEGLQQAIAQRFQQALSAAEAPSKGAALKERLDANAERRGHLCLQLEIIAGIESPTELAQQRLEFQVARLAERMAEGEDDPLQGATSLLHEWYLCGPARLDEALKDRFTRVSDALTQRPTATAEPA</sequence>
<name>A0A6P1E145_9GAMM</name>
<gene>
    <name evidence="3" type="ORF">G3480_21075</name>
</gene>
<feature type="region of interest" description="Disordered" evidence="2">
    <location>
        <begin position="9"/>
        <end position="50"/>
    </location>
</feature>
<dbReference type="AlphaFoldDB" id="A0A6P1E145"/>
<evidence type="ECO:0000313" key="3">
    <source>
        <dbReference type="EMBL" id="NEX22766.1"/>
    </source>
</evidence>
<reference evidence="3 4" key="2">
    <citation type="submission" date="2020-02" db="EMBL/GenBank/DDBJ databases">
        <title>Genome sequences of Thiorhodococcus mannitoliphagus and Thiorhodococcus minor, purple sulfur photosynthetic bacteria in the gammaproteobacterial family, Chromatiaceae.</title>
        <authorList>
            <person name="Aviles F.A."/>
            <person name="Meyer T.E."/>
            <person name="Kyndt J.A."/>
        </authorList>
    </citation>
    <scope>NUCLEOTIDE SEQUENCE [LARGE SCALE GENOMIC DNA]</scope>
    <source>
        <strain evidence="3 4">DSM 18266</strain>
    </source>
</reference>
<feature type="coiled-coil region" evidence="1">
    <location>
        <begin position="395"/>
        <end position="426"/>
    </location>
</feature>
<keyword evidence="1" id="KW-0175">Coiled coil</keyword>
<reference evidence="4" key="1">
    <citation type="journal article" date="2020" name="Microbiol. Resour. Announc.">
        <title>Draft Genome Sequences of Thiorhodococcus mannitoliphagus and Thiorhodococcus minor, Purple Sulfur Photosynthetic Bacteria in the Gammaproteobacterial Family Chromatiaceae.</title>
        <authorList>
            <person name="Aviles F.A."/>
            <person name="Meyer T.E."/>
            <person name="Kyndt J.A."/>
        </authorList>
    </citation>
    <scope>NUCLEOTIDE SEQUENCE [LARGE SCALE GENOMIC DNA]</scope>
    <source>
        <strain evidence="4">DSM 18266</strain>
    </source>
</reference>
<dbReference type="InterPro" id="IPR007139">
    <property type="entry name" value="DUF349"/>
</dbReference>
<feature type="coiled-coil region" evidence="1">
    <location>
        <begin position="266"/>
        <end position="293"/>
    </location>
</feature>
<dbReference type="RefSeq" id="WP_164655859.1">
    <property type="nucleotide sequence ID" value="NZ_JAAIJR010000123.1"/>
</dbReference>
<dbReference type="EMBL" id="JAAIJR010000123">
    <property type="protein sequence ID" value="NEX22766.1"/>
    <property type="molecule type" value="Genomic_DNA"/>
</dbReference>
<accession>A0A6P1E145</accession>
<proteinExistence type="predicted"/>
<evidence type="ECO:0000256" key="1">
    <source>
        <dbReference type="SAM" id="Coils"/>
    </source>
</evidence>
<keyword evidence="4" id="KW-1185">Reference proteome</keyword>
<organism evidence="3 4">
    <name type="scientific">Thiorhodococcus mannitoliphagus</name>
    <dbReference type="NCBI Taxonomy" id="329406"/>
    <lineage>
        <taxon>Bacteria</taxon>
        <taxon>Pseudomonadati</taxon>
        <taxon>Pseudomonadota</taxon>
        <taxon>Gammaproteobacteria</taxon>
        <taxon>Chromatiales</taxon>
        <taxon>Chromatiaceae</taxon>
        <taxon>Thiorhodococcus</taxon>
    </lineage>
</organism>
<protein>
    <submittedName>
        <fullName evidence="3">DUF349 domain-containing protein</fullName>
    </submittedName>
</protein>
<feature type="compositionally biased region" description="Basic and acidic residues" evidence="2">
    <location>
        <begin position="29"/>
        <end position="43"/>
    </location>
</feature>
<evidence type="ECO:0000256" key="2">
    <source>
        <dbReference type="SAM" id="MobiDB-lite"/>
    </source>
</evidence>